<dbReference type="PANTHER" id="PTHR31659:SF0">
    <property type="entry name" value="EMB|CAB61945.1"/>
    <property type="match status" value="1"/>
</dbReference>
<protein>
    <submittedName>
        <fullName evidence="2">Uncharacterized protein</fullName>
    </submittedName>
</protein>
<feature type="region of interest" description="Disordered" evidence="1">
    <location>
        <begin position="328"/>
        <end position="354"/>
    </location>
</feature>
<sequence length="582" mass="64137">MTLRSDSRSRGRTRTGIRTAHRISPCYRHPDEPITGICASCLRERLSGLDASATPNVASPELRRCRSVVSISKCEASSSSLNEPRRKSCDVVSARNSLSSLFDVADLKSGSESEAKVESKNVGKNAGFSRVTYTVIESKKNNDDEIRVLSDKLGEVNLGCVDSDGEVEQGQVKSMKEYIDLEFQNKTKKSKDLREIAGSFLGAASVFTRKLRNWRQNNNNNNKIKNHKNSSNCKSIVDNDGNPKLFQGGGNHPDIVGRRSCDTEPRFSVDAGHISFEEPRASWDGYMIARTIPRLAPMFSVVENGILGNINNKFENHRLSVDGPMHSIIEDESSSGASGSGHSNSDSSSSMRRSSFDRSSSVWSFGKKLVSSEDHGVSPANVKLVITEKELKDWHLSSSRDDGLEKFGSISKNTSSIENVGNLNVPAKKSVRWRRIGNVFGLRPKNSENVCETLGVNVIDTFIDDAIEKQQGKESGGHLRDGHWKLARSGSVASSRNSCDVVESNYRRRSVDNAGGFGYAFKGIEDFKLERNTSAKYSSTADMDDGITPFYMTPLRSLRRSKSGKFKLQSSHLAAENVLRLN</sequence>
<organism evidence="2 3">
    <name type="scientific">Rehmannia glutinosa</name>
    <name type="common">Chinese foxglove</name>
    <dbReference type="NCBI Taxonomy" id="99300"/>
    <lineage>
        <taxon>Eukaryota</taxon>
        <taxon>Viridiplantae</taxon>
        <taxon>Streptophyta</taxon>
        <taxon>Embryophyta</taxon>
        <taxon>Tracheophyta</taxon>
        <taxon>Spermatophyta</taxon>
        <taxon>Magnoliopsida</taxon>
        <taxon>eudicotyledons</taxon>
        <taxon>Gunneridae</taxon>
        <taxon>Pentapetalae</taxon>
        <taxon>asterids</taxon>
        <taxon>lamiids</taxon>
        <taxon>Lamiales</taxon>
        <taxon>Orobanchaceae</taxon>
        <taxon>Rehmannieae</taxon>
        <taxon>Rehmannia</taxon>
    </lineage>
</organism>
<dbReference type="Proteomes" id="UP001318860">
    <property type="component" value="Unassembled WGS sequence"/>
</dbReference>
<gene>
    <name evidence="2" type="ORF">DH2020_022097</name>
</gene>
<name>A0ABR0WCC6_REHGL</name>
<reference evidence="2 3" key="1">
    <citation type="journal article" date="2021" name="Comput. Struct. Biotechnol. J.">
        <title>De novo genome assembly of the potent medicinal plant Rehmannia glutinosa using nanopore technology.</title>
        <authorList>
            <person name="Ma L."/>
            <person name="Dong C."/>
            <person name="Song C."/>
            <person name="Wang X."/>
            <person name="Zheng X."/>
            <person name="Niu Y."/>
            <person name="Chen S."/>
            <person name="Feng W."/>
        </authorList>
    </citation>
    <scope>NUCLEOTIDE SEQUENCE [LARGE SCALE GENOMIC DNA]</scope>
    <source>
        <strain evidence="2">DH-2019</strain>
    </source>
</reference>
<keyword evidence="3" id="KW-1185">Reference proteome</keyword>
<dbReference type="EMBL" id="JABTTQ020000012">
    <property type="protein sequence ID" value="KAK6145277.1"/>
    <property type="molecule type" value="Genomic_DNA"/>
</dbReference>
<evidence type="ECO:0000313" key="2">
    <source>
        <dbReference type="EMBL" id="KAK6145277.1"/>
    </source>
</evidence>
<proteinExistence type="predicted"/>
<evidence type="ECO:0000256" key="1">
    <source>
        <dbReference type="SAM" id="MobiDB-lite"/>
    </source>
</evidence>
<evidence type="ECO:0000313" key="3">
    <source>
        <dbReference type="Proteomes" id="UP001318860"/>
    </source>
</evidence>
<dbReference type="Pfam" id="PF05340">
    <property type="entry name" value="DUF740"/>
    <property type="match status" value="2"/>
</dbReference>
<feature type="compositionally biased region" description="Low complexity" evidence="1">
    <location>
        <begin position="334"/>
        <end position="354"/>
    </location>
</feature>
<dbReference type="PANTHER" id="PTHR31659">
    <property type="entry name" value="PROTEIN: UPF0503-LIKE PROTEIN, PUTATIVE (DUF740)-RELATED"/>
    <property type="match status" value="1"/>
</dbReference>
<comment type="caution">
    <text evidence="2">The sequence shown here is derived from an EMBL/GenBank/DDBJ whole genome shotgun (WGS) entry which is preliminary data.</text>
</comment>
<accession>A0ABR0WCC6</accession>
<dbReference type="InterPro" id="IPR008004">
    <property type="entry name" value="OCTOPUS-like"/>
</dbReference>